<dbReference type="Gene3D" id="2.40.70.10">
    <property type="entry name" value="Acid Proteases"/>
    <property type="match status" value="2"/>
</dbReference>
<dbReference type="Pfam" id="PF17820">
    <property type="entry name" value="PDZ_6"/>
    <property type="match status" value="1"/>
</dbReference>
<dbReference type="EMBL" id="JBHUHZ010000001">
    <property type="protein sequence ID" value="MFD2161562.1"/>
    <property type="molecule type" value="Genomic_DNA"/>
</dbReference>
<dbReference type="InterPro" id="IPR036034">
    <property type="entry name" value="PDZ_sf"/>
</dbReference>
<gene>
    <name evidence="2" type="ORF">ACFSJU_04105</name>
</gene>
<comment type="caution">
    <text evidence="2">The sequence shown here is derived from an EMBL/GenBank/DDBJ whole genome shotgun (WGS) entry which is preliminary data.</text>
</comment>
<evidence type="ECO:0000313" key="2">
    <source>
        <dbReference type="EMBL" id="MFD2161562.1"/>
    </source>
</evidence>
<protein>
    <submittedName>
        <fullName evidence="2">Aspartyl protease family protein</fullName>
    </submittedName>
</protein>
<keyword evidence="2" id="KW-0378">Hydrolase</keyword>
<name>A0ABW4ZIW2_9SPHI</name>
<dbReference type="Pfam" id="PF13650">
    <property type="entry name" value="Asp_protease_2"/>
    <property type="match status" value="1"/>
</dbReference>
<accession>A0ABW4ZIW2</accession>
<reference evidence="3" key="1">
    <citation type="journal article" date="2019" name="Int. J. Syst. Evol. Microbiol.">
        <title>The Global Catalogue of Microorganisms (GCM) 10K type strain sequencing project: providing services to taxonomists for standard genome sequencing and annotation.</title>
        <authorList>
            <consortium name="The Broad Institute Genomics Platform"/>
            <consortium name="The Broad Institute Genome Sequencing Center for Infectious Disease"/>
            <person name="Wu L."/>
            <person name="Ma J."/>
        </authorList>
    </citation>
    <scope>NUCLEOTIDE SEQUENCE [LARGE SCALE GENOMIC DNA]</scope>
    <source>
        <strain evidence="3">KCTC 42217</strain>
    </source>
</reference>
<sequence>MKRRKPDHLGGYKTILVLTILLICQSAYPQFNFRYGRKQESTSFRLVKNLVIVEVFINQKGPFNFVLDTGVGLFLITEPKLVESLPSVQPRTVKINGIGEGDEITALIYPTARIELGNSIIGDMPVAILKDDPFNLSSFLGMPIHGLIGYELFQSFIVRINYSTKSVTYYAHETAYIPRKGFKIPISIEDRKPYVELMAELSPGKKEKVKLIIDTGAGHPLSMETKSGIPYPPPKTHIAANLGVGLSGLISGFISRIPKLELGRFHLENVICAFPDYSNVAAKITNISRNGNLGNNVLKRFNVVFDYQRETMYLRPNYMFREPFEHDMSGMEITTEGENYEAIIVSRVEPGSAAEKCGLKKGDRILSVNFKEVQSLGIDEINTLFRSKEDRTIVLEVIPTNTEDHKFFVLTLKRRI</sequence>
<dbReference type="RefSeq" id="WP_255899025.1">
    <property type="nucleotide sequence ID" value="NZ_JAFMZO010000001.1"/>
</dbReference>
<keyword evidence="2" id="KW-0645">Protease</keyword>
<dbReference type="InterPro" id="IPR041489">
    <property type="entry name" value="PDZ_6"/>
</dbReference>
<organism evidence="2 3">
    <name type="scientific">Paradesertivirga mongoliensis</name>
    <dbReference type="NCBI Taxonomy" id="2100740"/>
    <lineage>
        <taxon>Bacteria</taxon>
        <taxon>Pseudomonadati</taxon>
        <taxon>Bacteroidota</taxon>
        <taxon>Sphingobacteriia</taxon>
        <taxon>Sphingobacteriales</taxon>
        <taxon>Sphingobacteriaceae</taxon>
        <taxon>Paradesertivirga</taxon>
    </lineage>
</organism>
<dbReference type="GO" id="GO:0008233">
    <property type="term" value="F:peptidase activity"/>
    <property type="evidence" value="ECO:0007669"/>
    <property type="project" value="UniProtKB-KW"/>
</dbReference>
<evidence type="ECO:0000259" key="1">
    <source>
        <dbReference type="PROSITE" id="PS50106"/>
    </source>
</evidence>
<proteinExistence type="predicted"/>
<dbReference type="SUPFAM" id="SSF50156">
    <property type="entry name" value="PDZ domain-like"/>
    <property type="match status" value="1"/>
</dbReference>
<evidence type="ECO:0000313" key="3">
    <source>
        <dbReference type="Proteomes" id="UP001597387"/>
    </source>
</evidence>
<dbReference type="SMART" id="SM00228">
    <property type="entry name" value="PDZ"/>
    <property type="match status" value="1"/>
</dbReference>
<feature type="domain" description="PDZ" evidence="1">
    <location>
        <begin position="330"/>
        <end position="387"/>
    </location>
</feature>
<keyword evidence="3" id="KW-1185">Reference proteome</keyword>
<dbReference type="Proteomes" id="UP001597387">
    <property type="component" value="Unassembled WGS sequence"/>
</dbReference>
<dbReference type="GO" id="GO:0006508">
    <property type="term" value="P:proteolysis"/>
    <property type="evidence" value="ECO:0007669"/>
    <property type="project" value="UniProtKB-KW"/>
</dbReference>
<dbReference type="InterPro" id="IPR001478">
    <property type="entry name" value="PDZ"/>
</dbReference>
<dbReference type="Gene3D" id="2.30.42.10">
    <property type="match status" value="1"/>
</dbReference>
<dbReference type="PROSITE" id="PS50106">
    <property type="entry name" value="PDZ"/>
    <property type="match status" value="1"/>
</dbReference>
<dbReference type="InterPro" id="IPR021109">
    <property type="entry name" value="Peptidase_aspartic_dom_sf"/>
</dbReference>